<keyword evidence="5" id="KW-1185">Reference proteome</keyword>
<dbReference type="GO" id="GO:0016020">
    <property type="term" value="C:membrane"/>
    <property type="evidence" value="ECO:0007669"/>
    <property type="project" value="TreeGrafter"/>
</dbReference>
<dbReference type="PANTHER" id="PTHR44196">
    <property type="entry name" value="DEHYDROGENASE/REDUCTASE SDR FAMILY MEMBER 7B"/>
    <property type="match status" value="1"/>
</dbReference>
<evidence type="ECO:0000256" key="2">
    <source>
        <dbReference type="ARBA" id="ARBA00023002"/>
    </source>
</evidence>
<dbReference type="Pfam" id="PF00106">
    <property type="entry name" value="adh_short"/>
    <property type="match status" value="1"/>
</dbReference>
<comment type="similarity">
    <text evidence="1 3">Belongs to the short-chain dehydrogenases/reductases (SDR) family.</text>
</comment>
<dbReference type="InterPro" id="IPR036291">
    <property type="entry name" value="NAD(P)-bd_dom_sf"/>
</dbReference>
<evidence type="ECO:0000256" key="3">
    <source>
        <dbReference type="RuleBase" id="RU000363"/>
    </source>
</evidence>
<sequence length="283" mass="31377">MNKKLFKEKVAIVTGSSMGIGKAIAIVLAEQGAQVMLNGRDKKKLRDTEKELKQIGLDVSAFQADICDPEQCKYLIEETINCFGKINILINNAGLSSRGSVMEMAPLNFKALMETNYSGTAYMCKYAFQHLKKTKGNLIFINSVGAFRGMPYNSAYTASKMAQSALADALRIELYDYGIHVGVAYVGFTENDPKKTILDVDGSLVYLPKRTNVSLAKPNDVAKSVCQMILSKKNSVTLTGLGLLAQFTIRYFPRLSHWILWKNREKIKTQYALIGGIKIPKPL</sequence>
<organism evidence="4 5">
    <name type="scientific">Saonia flava</name>
    <dbReference type="NCBI Taxonomy" id="523696"/>
    <lineage>
        <taxon>Bacteria</taxon>
        <taxon>Pseudomonadati</taxon>
        <taxon>Bacteroidota</taxon>
        <taxon>Flavobacteriia</taxon>
        <taxon>Flavobacteriales</taxon>
        <taxon>Flavobacteriaceae</taxon>
        <taxon>Saonia</taxon>
    </lineage>
</organism>
<dbReference type="PANTHER" id="PTHR44196:SF1">
    <property type="entry name" value="DEHYDROGENASE_REDUCTASE SDR FAMILY MEMBER 7B"/>
    <property type="match status" value="1"/>
</dbReference>
<accession>A0A846QXU7</accession>
<dbReference type="GO" id="GO:0016491">
    <property type="term" value="F:oxidoreductase activity"/>
    <property type="evidence" value="ECO:0007669"/>
    <property type="project" value="UniProtKB-KW"/>
</dbReference>
<evidence type="ECO:0000256" key="1">
    <source>
        <dbReference type="ARBA" id="ARBA00006484"/>
    </source>
</evidence>
<dbReference type="InterPro" id="IPR002347">
    <property type="entry name" value="SDR_fam"/>
</dbReference>
<keyword evidence="2" id="KW-0560">Oxidoreductase</keyword>
<proteinExistence type="inferred from homology"/>
<protein>
    <submittedName>
        <fullName evidence="4">Short-subunit dehydrogenase</fullName>
    </submittedName>
</protein>
<dbReference type="PRINTS" id="PR00080">
    <property type="entry name" value="SDRFAMILY"/>
</dbReference>
<dbReference type="SUPFAM" id="SSF51735">
    <property type="entry name" value="NAD(P)-binding Rossmann-fold domains"/>
    <property type="match status" value="1"/>
</dbReference>
<dbReference type="Proteomes" id="UP000590442">
    <property type="component" value="Unassembled WGS sequence"/>
</dbReference>
<reference evidence="4 5" key="1">
    <citation type="submission" date="2020-03" db="EMBL/GenBank/DDBJ databases">
        <title>Genomic Encyclopedia of Type Strains, Phase IV (KMG-IV): sequencing the most valuable type-strain genomes for metagenomic binning, comparative biology and taxonomic classification.</title>
        <authorList>
            <person name="Goeker M."/>
        </authorList>
    </citation>
    <scope>NUCLEOTIDE SEQUENCE [LARGE SCALE GENOMIC DNA]</scope>
    <source>
        <strain evidence="4 5">DSM 29762</strain>
    </source>
</reference>
<gene>
    <name evidence="4" type="ORF">GGR42_002232</name>
</gene>
<dbReference type="EMBL" id="JAATJJ010000001">
    <property type="protein sequence ID" value="NJB71770.1"/>
    <property type="molecule type" value="Genomic_DNA"/>
</dbReference>
<dbReference type="Gene3D" id="3.40.50.720">
    <property type="entry name" value="NAD(P)-binding Rossmann-like Domain"/>
    <property type="match status" value="1"/>
</dbReference>
<dbReference type="PRINTS" id="PR00081">
    <property type="entry name" value="GDHRDH"/>
</dbReference>
<evidence type="ECO:0000313" key="4">
    <source>
        <dbReference type="EMBL" id="NJB71770.1"/>
    </source>
</evidence>
<comment type="caution">
    <text evidence="4">The sequence shown here is derived from an EMBL/GenBank/DDBJ whole genome shotgun (WGS) entry which is preliminary data.</text>
</comment>
<evidence type="ECO:0000313" key="5">
    <source>
        <dbReference type="Proteomes" id="UP000590442"/>
    </source>
</evidence>
<name>A0A846QXU7_9FLAO</name>
<dbReference type="RefSeq" id="WP_167963886.1">
    <property type="nucleotide sequence ID" value="NZ_JAATJJ010000001.1"/>
</dbReference>
<dbReference type="AlphaFoldDB" id="A0A846QXU7"/>